<reference evidence="2" key="2">
    <citation type="submission" date="2020-09" db="EMBL/GenBank/DDBJ databases">
        <authorList>
            <person name="Sun Q."/>
            <person name="Zhou Y."/>
        </authorList>
    </citation>
    <scope>NUCLEOTIDE SEQUENCE</scope>
    <source>
        <strain evidence="2">CGMCC 1.12813</strain>
    </source>
</reference>
<accession>A0A916SAX4</accession>
<keyword evidence="1" id="KW-0472">Membrane</keyword>
<reference evidence="2" key="1">
    <citation type="journal article" date="2014" name="Int. J. Syst. Evol. Microbiol.">
        <title>Complete genome sequence of Corynebacterium casei LMG S-19264T (=DSM 44701T), isolated from a smear-ripened cheese.</title>
        <authorList>
            <consortium name="US DOE Joint Genome Institute (JGI-PGF)"/>
            <person name="Walter F."/>
            <person name="Albersmeier A."/>
            <person name="Kalinowski J."/>
            <person name="Ruckert C."/>
        </authorList>
    </citation>
    <scope>NUCLEOTIDE SEQUENCE</scope>
    <source>
        <strain evidence="2">CGMCC 1.12813</strain>
    </source>
</reference>
<evidence type="ECO:0000256" key="1">
    <source>
        <dbReference type="SAM" id="Phobius"/>
    </source>
</evidence>
<protein>
    <submittedName>
        <fullName evidence="2">Uncharacterized protein</fullName>
    </submittedName>
</protein>
<feature type="transmembrane region" description="Helical" evidence="1">
    <location>
        <begin position="94"/>
        <end position="111"/>
    </location>
</feature>
<gene>
    <name evidence="2" type="ORF">GCM10010979_03210</name>
</gene>
<comment type="caution">
    <text evidence="2">The sequence shown here is derived from an EMBL/GenBank/DDBJ whole genome shotgun (WGS) entry which is preliminary data.</text>
</comment>
<name>A0A916SAX4_9MICO</name>
<dbReference type="Proteomes" id="UP000606922">
    <property type="component" value="Unassembled WGS sequence"/>
</dbReference>
<keyword evidence="1" id="KW-1133">Transmembrane helix</keyword>
<evidence type="ECO:0000313" key="3">
    <source>
        <dbReference type="Proteomes" id="UP000606922"/>
    </source>
</evidence>
<organism evidence="2 3">
    <name type="scientific">Conyzicola nivalis</name>
    <dbReference type="NCBI Taxonomy" id="1477021"/>
    <lineage>
        <taxon>Bacteria</taxon>
        <taxon>Bacillati</taxon>
        <taxon>Actinomycetota</taxon>
        <taxon>Actinomycetes</taxon>
        <taxon>Micrococcales</taxon>
        <taxon>Microbacteriaceae</taxon>
        <taxon>Conyzicola</taxon>
    </lineage>
</organism>
<proteinExistence type="predicted"/>
<evidence type="ECO:0000313" key="2">
    <source>
        <dbReference type="EMBL" id="GGA91878.1"/>
    </source>
</evidence>
<feature type="transmembrane region" description="Helical" evidence="1">
    <location>
        <begin position="71"/>
        <end position="88"/>
    </location>
</feature>
<feature type="transmembrane region" description="Helical" evidence="1">
    <location>
        <begin position="41"/>
        <end position="62"/>
    </location>
</feature>
<keyword evidence="1" id="KW-0812">Transmembrane</keyword>
<sequence>MAFVATLCAVFGSIELATGVLSLVFLPVVVEETASDATSATWSSVLAILLGSGLLLASAGIYRGSVRARTVVLAVIIAHAAGGAWLAISGQPVQGLIAIGVALVVGVLLWTGRGAKYFRGDATPKRR</sequence>
<dbReference type="AlphaFoldDB" id="A0A916SAX4"/>
<keyword evidence="3" id="KW-1185">Reference proteome</keyword>
<dbReference type="EMBL" id="BMGB01000001">
    <property type="protein sequence ID" value="GGA91878.1"/>
    <property type="molecule type" value="Genomic_DNA"/>
</dbReference>